<sequence length="370" mass="41781">MTNKNDNSNSKYRNFYVLGDSLSDNGAIIGILNNLSFAKSVKFDDPFYQGRSFSNGPTAVEYIAKYLDLDEFKPGWSYSFFGRCHEQQGQNYAVSYATASEIFDPIFSYFFNKFRLANQLDAVIKHHPDIGKEDLFCIIIGGNDVMVATAYDDTKAEEVLEQAVSEICNALKVLNEHGVKHVVVANAPEVGLIPAFNRDEEARELATKLTESFNAKLAKGLDYMKKSTNLEIKAFDLNSKMRSMFSEYKSKGLNCQDACTSNIADQIGRFKENIKILLKLIFTGELDVHYNPGCSEETLKDYFFFDYFHPTAGLHHEVGYCMELREPVVSMIRKKSKEPISEDESTDAKNRGGSAHSSEEVSVMEMERRS</sequence>
<comment type="caution">
    <text evidence="3">The sequence shown here is derived from an EMBL/GenBank/DDBJ whole genome shotgun (WGS) entry which is preliminary data.</text>
</comment>
<keyword evidence="1" id="KW-0378">Hydrolase</keyword>
<dbReference type="PANTHER" id="PTHR45648:SF22">
    <property type="entry name" value="GDSL LIPASE_ACYLHYDROLASE FAMILY PROTEIN (AFU_ORTHOLOGUE AFUA_4G14700)"/>
    <property type="match status" value="1"/>
</dbReference>
<proteinExistence type="predicted"/>
<dbReference type="Proteomes" id="UP000887013">
    <property type="component" value="Unassembled WGS sequence"/>
</dbReference>
<dbReference type="PANTHER" id="PTHR45648">
    <property type="entry name" value="GDSL LIPASE/ACYLHYDROLASE FAMILY PROTEIN (AFU_ORTHOLOGUE AFUA_4G14700)"/>
    <property type="match status" value="1"/>
</dbReference>
<protein>
    <recommendedName>
        <fullName evidence="5">Lipolytic enzyme, GDSL family</fullName>
    </recommendedName>
</protein>
<gene>
    <name evidence="3" type="primary">N499_0908</name>
    <name evidence="3" type="ORF">NPIL_553191</name>
</gene>
<evidence type="ECO:0000313" key="3">
    <source>
        <dbReference type="EMBL" id="GFT91655.1"/>
    </source>
</evidence>
<dbReference type="CDD" id="cd01846">
    <property type="entry name" value="fatty_acyltransferase_like"/>
    <property type="match status" value="1"/>
</dbReference>
<name>A0A8X6U4T1_NEPPI</name>
<evidence type="ECO:0000313" key="4">
    <source>
        <dbReference type="Proteomes" id="UP000887013"/>
    </source>
</evidence>
<evidence type="ECO:0000256" key="2">
    <source>
        <dbReference type="SAM" id="MobiDB-lite"/>
    </source>
</evidence>
<evidence type="ECO:0008006" key="5">
    <source>
        <dbReference type="Google" id="ProtNLM"/>
    </source>
</evidence>
<dbReference type="InterPro" id="IPR001087">
    <property type="entry name" value="GDSL"/>
</dbReference>
<dbReference type="Pfam" id="PF00657">
    <property type="entry name" value="Lipase_GDSL"/>
    <property type="match status" value="1"/>
</dbReference>
<dbReference type="InterPro" id="IPR051058">
    <property type="entry name" value="GDSL_Est/Lipase"/>
</dbReference>
<accession>A0A8X6U4T1</accession>
<evidence type="ECO:0000256" key="1">
    <source>
        <dbReference type="ARBA" id="ARBA00022801"/>
    </source>
</evidence>
<dbReference type="GO" id="GO:0016788">
    <property type="term" value="F:hydrolase activity, acting on ester bonds"/>
    <property type="evidence" value="ECO:0007669"/>
    <property type="project" value="InterPro"/>
</dbReference>
<dbReference type="InterPro" id="IPR036514">
    <property type="entry name" value="SGNH_hydro_sf"/>
</dbReference>
<feature type="region of interest" description="Disordered" evidence="2">
    <location>
        <begin position="334"/>
        <end position="370"/>
    </location>
</feature>
<dbReference type="Gene3D" id="3.40.50.1110">
    <property type="entry name" value="SGNH hydrolase"/>
    <property type="match status" value="1"/>
</dbReference>
<dbReference type="OrthoDB" id="8174103at2759"/>
<keyword evidence="4" id="KW-1185">Reference proteome</keyword>
<dbReference type="AlphaFoldDB" id="A0A8X6U4T1"/>
<dbReference type="SUPFAM" id="SSF52266">
    <property type="entry name" value="SGNH hydrolase"/>
    <property type="match status" value="1"/>
</dbReference>
<reference evidence="3" key="1">
    <citation type="submission" date="2020-08" db="EMBL/GenBank/DDBJ databases">
        <title>Multicomponent nature underlies the extraordinary mechanical properties of spider dragline silk.</title>
        <authorList>
            <person name="Kono N."/>
            <person name="Nakamura H."/>
            <person name="Mori M."/>
            <person name="Yoshida Y."/>
            <person name="Ohtoshi R."/>
            <person name="Malay A.D."/>
            <person name="Moran D.A.P."/>
            <person name="Tomita M."/>
            <person name="Numata K."/>
            <person name="Arakawa K."/>
        </authorList>
    </citation>
    <scope>NUCLEOTIDE SEQUENCE</scope>
</reference>
<dbReference type="EMBL" id="BMAW01120970">
    <property type="protein sequence ID" value="GFT91655.1"/>
    <property type="molecule type" value="Genomic_DNA"/>
</dbReference>
<organism evidence="3 4">
    <name type="scientific">Nephila pilipes</name>
    <name type="common">Giant wood spider</name>
    <name type="synonym">Nephila maculata</name>
    <dbReference type="NCBI Taxonomy" id="299642"/>
    <lineage>
        <taxon>Eukaryota</taxon>
        <taxon>Metazoa</taxon>
        <taxon>Ecdysozoa</taxon>
        <taxon>Arthropoda</taxon>
        <taxon>Chelicerata</taxon>
        <taxon>Arachnida</taxon>
        <taxon>Araneae</taxon>
        <taxon>Araneomorphae</taxon>
        <taxon>Entelegynae</taxon>
        <taxon>Araneoidea</taxon>
        <taxon>Nephilidae</taxon>
        <taxon>Nephila</taxon>
    </lineage>
</organism>